<organism evidence="2 3">
    <name type="scientific">Glossina pallidipes</name>
    <name type="common">Tsetse fly</name>
    <dbReference type="NCBI Taxonomy" id="7398"/>
    <lineage>
        <taxon>Eukaryota</taxon>
        <taxon>Metazoa</taxon>
        <taxon>Ecdysozoa</taxon>
        <taxon>Arthropoda</taxon>
        <taxon>Hexapoda</taxon>
        <taxon>Insecta</taxon>
        <taxon>Pterygota</taxon>
        <taxon>Neoptera</taxon>
        <taxon>Endopterygota</taxon>
        <taxon>Diptera</taxon>
        <taxon>Brachycera</taxon>
        <taxon>Muscomorpha</taxon>
        <taxon>Hippoboscoidea</taxon>
        <taxon>Glossinidae</taxon>
        <taxon>Glossina</taxon>
    </lineage>
</organism>
<sequence>MHFSSYRSTLMEITFRLNFRPYARCYRSNVGGHTITCSSVHRSGENLCFNFFTGIFVAVNMLTLDTIVYNATFSYYPGVFNFLSAGLYLLCYTFIAIICDIQKSMGESTAYEHIGR</sequence>
<reference evidence="2" key="2">
    <citation type="submission" date="2020-05" db="UniProtKB">
        <authorList>
            <consortium name="EnsemblMetazoa"/>
        </authorList>
    </citation>
    <scope>IDENTIFICATION</scope>
    <source>
        <strain evidence="2">IAEA</strain>
    </source>
</reference>
<feature type="transmembrane region" description="Helical" evidence="1">
    <location>
        <begin position="75"/>
        <end position="99"/>
    </location>
</feature>
<reference evidence="3" key="1">
    <citation type="submission" date="2014-03" db="EMBL/GenBank/DDBJ databases">
        <authorList>
            <person name="Aksoy S."/>
            <person name="Warren W."/>
            <person name="Wilson R.K."/>
        </authorList>
    </citation>
    <scope>NUCLEOTIDE SEQUENCE [LARGE SCALE GENOMIC DNA]</scope>
    <source>
        <strain evidence="3">IAEA</strain>
    </source>
</reference>
<keyword evidence="1" id="KW-0472">Membrane</keyword>
<evidence type="ECO:0000313" key="2">
    <source>
        <dbReference type="EnsemblMetazoa" id="GPAI014063-PA"/>
    </source>
</evidence>
<evidence type="ECO:0000313" key="3">
    <source>
        <dbReference type="Proteomes" id="UP000092445"/>
    </source>
</evidence>
<evidence type="ECO:0000256" key="1">
    <source>
        <dbReference type="SAM" id="Phobius"/>
    </source>
</evidence>
<dbReference type="EnsemblMetazoa" id="GPAI014063-RA">
    <property type="protein sequence ID" value="GPAI014063-PA"/>
    <property type="gene ID" value="GPAI014063"/>
</dbReference>
<keyword evidence="3" id="KW-1185">Reference proteome</keyword>
<keyword evidence="1" id="KW-1133">Transmembrane helix</keyword>
<dbReference type="VEuPathDB" id="VectorBase:GPAI014063"/>
<keyword evidence="1" id="KW-0812">Transmembrane</keyword>
<protein>
    <submittedName>
        <fullName evidence="2">Uncharacterized protein</fullName>
    </submittedName>
</protein>
<dbReference type="AlphaFoldDB" id="A0A1A9ZGN4"/>
<name>A0A1A9ZGN4_GLOPL</name>
<dbReference type="Proteomes" id="UP000092445">
    <property type="component" value="Unassembled WGS sequence"/>
</dbReference>
<feature type="transmembrane region" description="Helical" evidence="1">
    <location>
        <begin position="47"/>
        <end position="69"/>
    </location>
</feature>
<proteinExistence type="predicted"/>
<accession>A0A1A9ZGN4</accession>